<evidence type="ECO:0000256" key="1">
    <source>
        <dbReference type="SAM" id="MobiDB-lite"/>
    </source>
</evidence>
<sequence length="66" mass="7203">MNNSPLSRQKKKSGSLIRIVFWLSLVLLVARLIWVLPAAFDHHQAKQQSAGAEPKVSAPSQATPSP</sequence>
<dbReference type="AlphaFoldDB" id="A0A1H9J9W4"/>
<reference evidence="4" key="1">
    <citation type="submission" date="2016-10" db="EMBL/GenBank/DDBJ databases">
        <authorList>
            <person name="Varghese N."/>
            <person name="Submissions S."/>
        </authorList>
    </citation>
    <scope>NUCLEOTIDE SEQUENCE [LARGE SCALE GENOMIC DNA]</scope>
    <source>
        <strain evidence="4">8N4</strain>
    </source>
</reference>
<dbReference type="OrthoDB" id="6433189at2"/>
<evidence type="ECO:0008006" key="5">
    <source>
        <dbReference type="Google" id="ProtNLM"/>
    </source>
</evidence>
<protein>
    <recommendedName>
        <fullName evidence="5">DUF2633 domain-containing protein</fullName>
    </recommendedName>
</protein>
<dbReference type="EMBL" id="FOGC01000007">
    <property type="protein sequence ID" value="SEQ83616.1"/>
    <property type="molecule type" value="Genomic_DNA"/>
</dbReference>
<name>A0A1H9J9W4_9GAMM</name>
<accession>A0A1H9J9W4</accession>
<organism evidence="3 4">
    <name type="scientific">Rosenbergiella nectarea</name>
    <dbReference type="NCBI Taxonomy" id="988801"/>
    <lineage>
        <taxon>Bacteria</taxon>
        <taxon>Pseudomonadati</taxon>
        <taxon>Pseudomonadota</taxon>
        <taxon>Gammaproteobacteria</taxon>
        <taxon>Enterobacterales</taxon>
        <taxon>Erwiniaceae</taxon>
        <taxon>Rosenbergiella</taxon>
    </lineage>
</organism>
<dbReference type="Pfam" id="PF11119">
    <property type="entry name" value="DUF2633"/>
    <property type="match status" value="1"/>
</dbReference>
<dbReference type="InterPro" id="IPR022576">
    <property type="entry name" value="YfgG"/>
</dbReference>
<dbReference type="Proteomes" id="UP000242515">
    <property type="component" value="Unassembled WGS sequence"/>
</dbReference>
<evidence type="ECO:0000256" key="2">
    <source>
        <dbReference type="SAM" id="Phobius"/>
    </source>
</evidence>
<keyword evidence="2" id="KW-1133">Transmembrane helix</keyword>
<keyword evidence="4" id="KW-1185">Reference proteome</keyword>
<feature type="transmembrane region" description="Helical" evidence="2">
    <location>
        <begin position="20"/>
        <end position="40"/>
    </location>
</feature>
<evidence type="ECO:0000313" key="3">
    <source>
        <dbReference type="EMBL" id="SEQ83616.1"/>
    </source>
</evidence>
<dbReference type="RefSeq" id="WP_092676189.1">
    <property type="nucleotide sequence ID" value="NZ_FOGC01000007.1"/>
</dbReference>
<gene>
    <name evidence="3" type="ORF">SAMN05216522_10785</name>
</gene>
<proteinExistence type="predicted"/>
<keyword evidence="2" id="KW-0812">Transmembrane</keyword>
<dbReference type="STRING" id="988801.SAMN05216522_10785"/>
<keyword evidence="2" id="KW-0472">Membrane</keyword>
<evidence type="ECO:0000313" key="4">
    <source>
        <dbReference type="Proteomes" id="UP000242515"/>
    </source>
</evidence>
<feature type="region of interest" description="Disordered" evidence="1">
    <location>
        <begin position="46"/>
        <end position="66"/>
    </location>
</feature>